<dbReference type="InterPro" id="IPR036390">
    <property type="entry name" value="WH_DNA-bd_sf"/>
</dbReference>
<dbReference type="PANTHER" id="PTHR42756">
    <property type="entry name" value="TRANSCRIPTIONAL REGULATOR, MARR"/>
    <property type="match status" value="1"/>
</dbReference>
<sequence>MEKRIKNSAKKDPVDSIPNIDTSWKNSLGFQLGKALWALSATLNATLKENGIDLPTSQYIVMRFLYGQDGISQNRIATLLYKDAAAIKRSIDNLEKKGLVERRAVSRCKNNIYLTEKGRELMPEVIAVANKVFDMTTELPEDMCRIGNLYLESIYNKFQKEKSAKEKK</sequence>
<keyword evidence="6" id="KW-1185">Reference proteome</keyword>
<protein>
    <submittedName>
        <fullName evidence="5">Regulatory protein MarR</fullName>
    </submittedName>
</protein>
<evidence type="ECO:0000256" key="1">
    <source>
        <dbReference type="ARBA" id="ARBA00023015"/>
    </source>
</evidence>
<dbReference type="OrthoDB" id="996843at2"/>
<keyword evidence="1" id="KW-0805">Transcription regulation</keyword>
<dbReference type="GO" id="GO:0003700">
    <property type="term" value="F:DNA-binding transcription factor activity"/>
    <property type="evidence" value="ECO:0007669"/>
    <property type="project" value="InterPro"/>
</dbReference>
<dbReference type="eggNOG" id="COG1846">
    <property type="taxonomic scope" value="Bacteria"/>
</dbReference>
<dbReference type="KEGG" id="bsa:Bacsa_1979"/>
<gene>
    <name evidence="5" type="ordered locus">Bacsa_1979</name>
</gene>
<name>F0R2X9_PHOSB</name>
<dbReference type="STRING" id="667015.Bacsa_1979"/>
<feature type="domain" description="HTH marR-type" evidence="4">
    <location>
        <begin position="25"/>
        <end position="168"/>
    </location>
</feature>
<proteinExistence type="predicted"/>
<evidence type="ECO:0000313" key="5">
    <source>
        <dbReference type="EMBL" id="ADY36535.1"/>
    </source>
</evidence>
<dbReference type="EMBL" id="CP002530">
    <property type="protein sequence ID" value="ADY36535.1"/>
    <property type="molecule type" value="Genomic_DNA"/>
</dbReference>
<accession>F0R2X9</accession>
<dbReference type="PROSITE" id="PS50995">
    <property type="entry name" value="HTH_MARR_2"/>
    <property type="match status" value="1"/>
</dbReference>
<dbReference type="Proteomes" id="UP000007486">
    <property type="component" value="Chromosome"/>
</dbReference>
<dbReference type="Pfam" id="PF12802">
    <property type="entry name" value="MarR_2"/>
    <property type="match status" value="1"/>
</dbReference>
<dbReference type="SMART" id="SM00347">
    <property type="entry name" value="HTH_MARR"/>
    <property type="match status" value="1"/>
</dbReference>
<dbReference type="GO" id="GO:0003677">
    <property type="term" value="F:DNA binding"/>
    <property type="evidence" value="ECO:0007669"/>
    <property type="project" value="UniProtKB-KW"/>
</dbReference>
<dbReference type="InterPro" id="IPR036388">
    <property type="entry name" value="WH-like_DNA-bd_sf"/>
</dbReference>
<evidence type="ECO:0000256" key="2">
    <source>
        <dbReference type="ARBA" id="ARBA00023125"/>
    </source>
</evidence>
<dbReference type="HOGENOM" id="CLU_083287_18_6_10"/>
<evidence type="ECO:0000313" key="6">
    <source>
        <dbReference type="Proteomes" id="UP000007486"/>
    </source>
</evidence>
<dbReference type="PANTHER" id="PTHR42756:SF1">
    <property type="entry name" value="TRANSCRIPTIONAL REPRESSOR OF EMRAB OPERON"/>
    <property type="match status" value="1"/>
</dbReference>
<evidence type="ECO:0000259" key="4">
    <source>
        <dbReference type="PROSITE" id="PS50995"/>
    </source>
</evidence>
<dbReference type="InterPro" id="IPR000835">
    <property type="entry name" value="HTH_MarR-typ"/>
</dbReference>
<keyword evidence="2" id="KW-0238">DNA-binding</keyword>
<dbReference type="SUPFAM" id="SSF46785">
    <property type="entry name" value="Winged helix' DNA-binding domain"/>
    <property type="match status" value="1"/>
</dbReference>
<dbReference type="RefSeq" id="WP_013617965.1">
    <property type="nucleotide sequence ID" value="NC_015164.1"/>
</dbReference>
<dbReference type="AlphaFoldDB" id="F0R2X9"/>
<keyword evidence="3" id="KW-0804">Transcription</keyword>
<dbReference type="Gene3D" id="1.10.10.10">
    <property type="entry name" value="Winged helix-like DNA-binding domain superfamily/Winged helix DNA-binding domain"/>
    <property type="match status" value="1"/>
</dbReference>
<evidence type="ECO:0000256" key="3">
    <source>
        <dbReference type="ARBA" id="ARBA00023163"/>
    </source>
</evidence>
<organism evidence="5 6">
    <name type="scientific">Phocaeicola salanitronis (strain DSM 18170 / JCM 13657 / CCUG 60908 / BL78)</name>
    <name type="common">Bacteroides salanitronis</name>
    <dbReference type="NCBI Taxonomy" id="667015"/>
    <lineage>
        <taxon>Bacteria</taxon>
        <taxon>Pseudomonadati</taxon>
        <taxon>Bacteroidota</taxon>
        <taxon>Bacteroidia</taxon>
        <taxon>Bacteroidales</taxon>
        <taxon>Bacteroidaceae</taxon>
        <taxon>Phocaeicola</taxon>
    </lineage>
</organism>
<reference evidence="5 6" key="1">
    <citation type="journal article" date="2011" name="Stand. Genomic Sci.">
        <title>Complete genome sequence of Bacteroides salanitronis type strain (BL78).</title>
        <authorList>
            <person name="Gronow S."/>
            <person name="Held B."/>
            <person name="Lucas S."/>
            <person name="Lapidus A."/>
            <person name="Del Rio T.G."/>
            <person name="Nolan M."/>
            <person name="Tice H."/>
            <person name="Deshpande S."/>
            <person name="Cheng J.F."/>
            <person name="Pitluck S."/>
            <person name="Liolios K."/>
            <person name="Pagani I."/>
            <person name="Ivanova N."/>
            <person name="Mavromatis K."/>
            <person name="Pati A."/>
            <person name="Tapia R."/>
            <person name="Han C."/>
            <person name="Goodwin L."/>
            <person name="Chen A."/>
            <person name="Palaniappan K."/>
            <person name="Land M."/>
            <person name="Hauser L."/>
            <person name="Chang Y.J."/>
            <person name="Jeffries C.D."/>
            <person name="Brambilla E.M."/>
            <person name="Rohde M."/>
            <person name="Goker M."/>
            <person name="Detter J.C."/>
            <person name="Woyke T."/>
            <person name="Bristow J."/>
            <person name="Markowitz V."/>
            <person name="Hugenholtz P."/>
            <person name="Kyrpides N.C."/>
            <person name="Klenk H.P."/>
            <person name="Eisen J.A."/>
        </authorList>
    </citation>
    <scope>NUCLEOTIDE SEQUENCE [LARGE SCALE GENOMIC DNA]</scope>
    <source>
        <strain evidence="5 6">DSM 18170</strain>
    </source>
</reference>